<evidence type="ECO:0000256" key="3">
    <source>
        <dbReference type="ARBA" id="ARBA00022771"/>
    </source>
</evidence>
<dbReference type="EMBL" id="JBJKFK010006332">
    <property type="protein sequence ID" value="KAL3307853.1"/>
    <property type="molecule type" value="Genomic_DNA"/>
</dbReference>
<evidence type="ECO:0000256" key="5">
    <source>
        <dbReference type="PROSITE-ProRule" id="PRU00042"/>
    </source>
</evidence>
<keyword evidence="9" id="KW-1185">Reference proteome</keyword>
<keyword evidence="3 5" id="KW-0863">Zinc-finger</keyword>
<keyword evidence="2" id="KW-0677">Repeat</keyword>
<protein>
    <recommendedName>
        <fullName evidence="7">C2H2-type domain-containing protein</fullName>
    </recommendedName>
</protein>
<feature type="region of interest" description="Disordered" evidence="6">
    <location>
        <begin position="55"/>
        <end position="102"/>
    </location>
</feature>
<gene>
    <name evidence="8" type="ORF">Ciccas_013623</name>
</gene>
<evidence type="ECO:0000256" key="1">
    <source>
        <dbReference type="ARBA" id="ARBA00022723"/>
    </source>
</evidence>
<feature type="domain" description="C2H2-type" evidence="7">
    <location>
        <begin position="167"/>
        <end position="194"/>
    </location>
</feature>
<dbReference type="AlphaFoldDB" id="A0ABD2PK39"/>
<sequence>MQQLLLSDPLSLIKGHVPTPADLLFLVSRLKSAQTLAHSSAPAIDQFWQNFRKFNSPSQQQRARSGESLASSGSETDNKHSKRIKKQKTGTRNDGSSSPGKQPVTKCYQCEKSFFMLTDLNVHFLENHQNSLKREFEHAKSWKGQSMNDVNSGALQVEPLGDAGGGYPCPSCKYYAKWPTELQKHMMVHSKERPHCCVICGLTYKWKWDLGRHFDKSHQIMANPYKKNLIHQAKKLALKNAIAQKRHNLPCNFKTKGSLAMNHMFMEILKNKSFKF</sequence>
<feature type="compositionally biased region" description="Basic residues" evidence="6">
    <location>
        <begin position="80"/>
        <end position="89"/>
    </location>
</feature>
<dbReference type="SMART" id="SM00355">
    <property type="entry name" value="ZnF_C2H2"/>
    <property type="match status" value="3"/>
</dbReference>
<evidence type="ECO:0000256" key="2">
    <source>
        <dbReference type="ARBA" id="ARBA00022737"/>
    </source>
</evidence>
<dbReference type="GO" id="GO:0008270">
    <property type="term" value="F:zinc ion binding"/>
    <property type="evidence" value="ECO:0007669"/>
    <property type="project" value="UniProtKB-KW"/>
</dbReference>
<evidence type="ECO:0000256" key="6">
    <source>
        <dbReference type="SAM" id="MobiDB-lite"/>
    </source>
</evidence>
<dbReference type="SUPFAM" id="SSF57667">
    <property type="entry name" value="beta-beta-alpha zinc fingers"/>
    <property type="match status" value="1"/>
</dbReference>
<dbReference type="Gene3D" id="3.30.160.60">
    <property type="entry name" value="Classic Zinc Finger"/>
    <property type="match status" value="1"/>
</dbReference>
<dbReference type="PROSITE" id="PS50157">
    <property type="entry name" value="ZINC_FINGER_C2H2_2"/>
    <property type="match status" value="1"/>
</dbReference>
<accession>A0ABD2PK39</accession>
<evidence type="ECO:0000313" key="8">
    <source>
        <dbReference type="EMBL" id="KAL3307853.1"/>
    </source>
</evidence>
<dbReference type="PROSITE" id="PS00028">
    <property type="entry name" value="ZINC_FINGER_C2H2_1"/>
    <property type="match status" value="1"/>
</dbReference>
<dbReference type="PANTHER" id="PTHR24409:SF295">
    <property type="entry name" value="AZ2-RELATED"/>
    <property type="match status" value="1"/>
</dbReference>
<name>A0ABD2PK39_9PLAT</name>
<organism evidence="8 9">
    <name type="scientific">Cichlidogyrus casuarinus</name>
    <dbReference type="NCBI Taxonomy" id="1844966"/>
    <lineage>
        <taxon>Eukaryota</taxon>
        <taxon>Metazoa</taxon>
        <taxon>Spiralia</taxon>
        <taxon>Lophotrochozoa</taxon>
        <taxon>Platyhelminthes</taxon>
        <taxon>Monogenea</taxon>
        <taxon>Monopisthocotylea</taxon>
        <taxon>Dactylogyridea</taxon>
        <taxon>Ancyrocephalidae</taxon>
        <taxon>Cichlidogyrus</taxon>
    </lineage>
</organism>
<reference evidence="8 9" key="1">
    <citation type="submission" date="2024-11" db="EMBL/GenBank/DDBJ databases">
        <title>Adaptive evolution of stress response genes in parasites aligns with host niche diversity.</title>
        <authorList>
            <person name="Hahn C."/>
            <person name="Resl P."/>
        </authorList>
    </citation>
    <scope>NUCLEOTIDE SEQUENCE [LARGE SCALE GENOMIC DNA]</scope>
    <source>
        <strain evidence="8">EGGRZ-B1_66</strain>
        <tissue evidence="8">Body</tissue>
    </source>
</reference>
<keyword evidence="4" id="KW-0862">Zinc</keyword>
<dbReference type="InterPro" id="IPR013087">
    <property type="entry name" value="Znf_C2H2_type"/>
</dbReference>
<dbReference type="PANTHER" id="PTHR24409">
    <property type="entry name" value="ZINC FINGER PROTEIN 142"/>
    <property type="match status" value="1"/>
</dbReference>
<evidence type="ECO:0000313" key="9">
    <source>
        <dbReference type="Proteomes" id="UP001626550"/>
    </source>
</evidence>
<keyword evidence="1" id="KW-0479">Metal-binding</keyword>
<dbReference type="Proteomes" id="UP001626550">
    <property type="component" value="Unassembled WGS sequence"/>
</dbReference>
<dbReference type="InterPro" id="IPR036236">
    <property type="entry name" value="Znf_C2H2_sf"/>
</dbReference>
<feature type="compositionally biased region" description="Polar residues" evidence="6">
    <location>
        <begin position="90"/>
        <end position="100"/>
    </location>
</feature>
<evidence type="ECO:0000259" key="7">
    <source>
        <dbReference type="PROSITE" id="PS50157"/>
    </source>
</evidence>
<comment type="caution">
    <text evidence="8">The sequence shown here is derived from an EMBL/GenBank/DDBJ whole genome shotgun (WGS) entry which is preliminary data.</text>
</comment>
<feature type="compositionally biased region" description="Polar residues" evidence="6">
    <location>
        <begin position="55"/>
        <end position="75"/>
    </location>
</feature>
<proteinExistence type="predicted"/>
<evidence type="ECO:0000256" key="4">
    <source>
        <dbReference type="ARBA" id="ARBA00022833"/>
    </source>
</evidence>